<comment type="caution">
    <text evidence="6">The sequence shown here is derived from an EMBL/GenBank/DDBJ whole genome shotgun (WGS) entry which is preliminary data.</text>
</comment>
<gene>
    <name evidence="6" type="ORF">SAMN04488081_1450</name>
</gene>
<name>A0A1H3EZZ4_9BACI</name>
<feature type="domain" description="HTH gntR-type" evidence="5">
    <location>
        <begin position="6"/>
        <end position="74"/>
    </location>
</feature>
<dbReference type="InterPro" id="IPR028978">
    <property type="entry name" value="Chorismate_lyase_/UTRA_dom_sf"/>
</dbReference>
<accession>A0A1H3EZZ4</accession>
<dbReference type="SUPFAM" id="SSF64288">
    <property type="entry name" value="Chorismate lyase-like"/>
    <property type="match status" value="1"/>
</dbReference>
<dbReference type="PANTHER" id="PTHR44846">
    <property type="entry name" value="MANNOSYL-D-GLYCERATE TRANSPORT/METABOLISM SYSTEM REPRESSOR MNGR-RELATED"/>
    <property type="match status" value="1"/>
</dbReference>
<dbReference type="InterPro" id="IPR036390">
    <property type="entry name" value="WH_DNA-bd_sf"/>
</dbReference>
<dbReference type="InterPro" id="IPR050679">
    <property type="entry name" value="Bact_HTH_transcr_reg"/>
</dbReference>
<evidence type="ECO:0000313" key="6">
    <source>
        <dbReference type="EMBL" id="SDX84170.1"/>
    </source>
</evidence>
<keyword evidence="2" id="KW-0238">DNA-binding</keyword>
<reference evidence="6 7" key="1">
    <citation type="submission" date="2016-10" db="EMBL/GenBank/DDBJ databases">
        <authorList>
            <person name="Varghese N."/>
            <person name="Submissions S."/>
        </authorList>
    </citation>
    <scope>NUCLEOTIDE SEQUENCE [LARGE SCALE GENOMIC DNA]</scope>
    <source>
        <strain evidence="6 7">DSM 20748</strain>
    </source>
</reference>
<dbReference type="InterPro" id="IPR012770">
    <property type="entry name" value="TreR"/>
</dbReference>
<dbReference type="InterPro" id="IPR036388">
    <property type="entry name" value="WH-like_DNA-bd_sf"/>
</dbReference>
<dbReference type="SMART" id="SM00345">
    <property type="entry name" value="HTH_GNTR"/>
    <property type="match status" value="1"/>
</dbReference>
<evidence type="ECO:0000256" key="3">
    <source>
        <dbReference type="ARBA" id="ARBA00023163"/>
    </source>
</evidence>
<dbReference type="NCBIfam" id="TIGR02404">
    <property type="entry name" value="trehalos_R_Bsub"/>
    <property type="match status" value="1"/>
</dbReference>
<dbReference type="Gene3D" id="1.10.10.10">
    <property type="entry name" value="Winged helix-like DNA-binding domain superfamily/Winged helix DNA-binding domain"/>
    <property type="match status" value="1"/>
</dbReference>
<dbReference type="EMBL" id="FNOS01000003">
    <property type="protein sequence ID" value="SDX84170.1"/>
    <property type="molecule type" value="Genomic_DNA"/>
</dbReference>
<sequence>MVKKMQNKFLTIYNELVRQIQRGEYHAGEILPSEHELKEAYATSRETIRKALNLLVQNGYIHKVRGKGSVVLDHSKFEFPVSGLTSFKELSEQFGGDIVTNVEQLFLSEPEEELQQALGCDRDVRVWNIIRSREINGERIILDKDYVRQDYVKGLTKQIAEESIYEFIEEELGLEISFAKKQIVVEDATAEDERYLDLLEHAQVVVIRSYVYLSDATLFQYTESRHRPDKFQFVDFARRVK</sequence>
<dbReference type="Pfam" id="PF00392">
    <property type="entry name" value="GntR"/>
    <property type="match status" value="1"/>
</dbReference>
<organism evidence="6 7">
    <name type="scientific">Salimicrobium album</name>
    <dbReference type="NCBI Taxonomy" id="50717"/>
    <lineage>
        <taxon>Bacteria</taxon>
        <taxon>Bacillati</taxon>
        <taxon>Bacillota</taxon>
        <taxon>Bacilli</taxon>
        <taxon>Bacillales</taxon>
        <taxon>Bacillaceae</taxon>
        <taxon>Salimicrobium</taxon>
    </lineage>
</organism>
<dbReference type="SUPFAM" id="SSF46785">
    <property type="entry name" value="Winged helix' DNA-binding domain"/>
    <property type="match status" value="1"/>
</dbReference>
<evidence type="ECO:0000256" key="2">
    <source>
        <dbReference type="ARBA" id="ARBA00023125"/>
    </source>
</evidence>
<dbReference type="PANTHER" id="PTHR44846:SF12">
    <property type="entry name" value="HTH-TYPE TRANSCRIPTIONAL REGULATOR TRER"/>
    <property type="match status" value="1"/>
</dbReference>
<proteinExistence type="predicted"/>
<protein>
    <recommendedName>
        <fullName evidence="4">Trehalose operon repressor</fullName>
    </recommendedName>
</protein>
<evidence type="ECO:0000259" key="5">
    <source>
        <dbReference type="PROSITE" id="PS50949"/>
    </source>
</evidence>
<evidence type="ECO:0000256" key="4">
    <source>
        <dbReference type="NCBIfam" id="TIGR02404"/>
    </source>
</evidence>
<dbReference type="Proteomes" id="UP000198647">
    <property type="component" value="Unassembled WGS sequence"/>
</dbReference>
<dbReference type="SMART" id="SM00866">
    <property type="entry name" value="UTRA"/>
    <property type="match status" value="1"/>
</dbReference>
<keyword evidence="1" id="KW-0805">Transcription regulation</keyword>
<dbReference type="PROSITE" id="PS50949">
    <property type="entry name" value="HTH_GNTR"/>
    <property type="match status" value="1"/>
</dbReference>
<dbReference type="InterPro" id="IPR011663">
    <property type="entry name" value="UTRA"/>
</dbReference>
<dbReference type="PRINTS" id="PR00035">
    <property type="entry name" value="HTHGNTR"/>
</dbReference>
<dbReference type="CDD" id="cd07377">
    <property type="entry name" value="WHTH_GntR"/>
    <property type="match status" value="1"/>
</dbReference>
<keyword evidence="3" id="KW-0804">Transcription</keyword>
<dbReference type="Gene3D" id="3.40.1410.10">
    <property type="entry name" value="Chorismate lyase-like"/>
    <property type="match status" value="1"/>
</dbReference>
<dbReference type="Pfam" id="PF07702">
    <property type="entry name" value="UTRA"/>
    <property type="match status" value="1"/>
</dbReference>
<dbReference type="InterPro" id="IPR000524">
    <property type="entry name" value="Tscrpt_reg_HTH_GntR"/>
</dbReference>
<evidence type="ECO:0000313" key="7">
    <source>
        <dbReference type="Proteomes" id="UP000198647"/>
    </source>
</evidence>
<evidence type="ECO:0000256" key="1">
    <source>
        <dbReference type="ARBA" id="ARBA00023015"/>
    </source>
</evidence>
<keyword evidence="7" id="KW-1185">Reference proteome</keyword>